<dbReference type="AlphaFoldDB" id="X0UZ27"/>
<dbReference type="InterPro" id="IPR000649">
    <property type="entry name" value="IF-2B-related"/>
</dbReference>
<dbReference type="Gene3D" id="1.20.120.420">
    <property type="entry name" value="translation initiation factor eif-2b, domain 1"/>
    <property type="match status" value="1"/>
</dbReference>
<proteinExistence type="predicted"/>
<protein>
    <recommendedName>
        <fullName evidence="3">S-methyl-5-thioribose-1-phosphate isomerase</fullName>
    </recommendedName>
</protein>
<organism evidence="2">
    <name type="scientific">marine sediment metagenome</name>
    <dbReference type="NCBI Taxonomy" id="412755"/>
    <lineage>
        <taxon>unclassified sequences</taxon>
        <taxon>metagenomes</taxon>
        <taxon>ecological metagenomes</taxon>
    </lineage>
</organism>
<dbReference type="NCBIfam" id="NF004326">
    <property type="entry name" value="PRK05720.1"/>
    <property type="match status" value="1"/>
</dbReference>
<evidence type="ECO:0000313" key="2">
    <source>
        <dbReference type="EMBL" id="GAG11075.1"/>
    </source>
</evidence>
<dbReference type="InterPro" id="IPR037171">
    <property type="entry name" value="NagB/RpiA_transferase-like"/>
</dbReference>
<accession>X0UZ27</accession>
<comment type="caution">
    <text evidence="2">The sequence shown here is derived from an EMBL/GenBank/DDBJ whole genome shotgun (WGS) entry which is preliminary data.</text>
</comment>
<gene>
    <name evidence="2" type="ORF">S01H1_33435</name>
</gene>
<evidence type="ECO:0008006" key="3">
    <source>
        <dbReference type="Google" id="ProtNLM"/>
    </source>
</evidence>
<dbReference type="SUPFAM" id="SSF100950">
    <property type="entry name" value="NagB/RpiA/CoA transferase-like"/>
    <property type="match status" value="1"/>
</dbReference>
<dbReference type="EMBL" id="BARS01020759">
    <property type="protein sequence ID" value="GAG11075.1"/>
    <property type="molecule type" value="Genomic_DNA"/>
</dbReference>
<dbReference type="FunFam" id="3.40.50.10470:FF:000006">
    <property type="entry name" value="Methylthioribose-1-phosphate isomerase"/>
    <property type="match status" value="1"/>
</dbReference>
<dbReference type="InterPro" id="IPR011559">
    <property type="entry name" value="Initiation_fac_2B_a/b/d"/>
</dbReference>
<dbReference type="GO" id="GO:0046523">
    <property type="term" value="F:S-methyl-5-thioribose-1-phosphate isomerase activity"/>
    <property type="evidence" value="ECO:0007669"/>
    <property type="project" value="TreeGrafter"/>
</dbReference>
<dbReference type="InterPro" id="IPR027363">
    <property type="entry name" value="M1Pi_N"/>
</dbReference>
<dbReference type="GO" id="GO:0019509">
    <property type="term" value="P:L-methionine salvage from methylthioadenosine"/>
    <property type="evidence" value="ECO:0007669"/>
    <property type="project" value="TreeGrafter"/>
</dbReference>
<reference evidence="2" key="1">
    <citation type="journal article" date="2014" name="Front. Microbiol.">
        <title>High frequency of phylogenetically diverse reductive dehalogenase-homologous genes in deep subseafloor sedimentary metagenomes.</title>
        <authorList>
            <person name="Kawai M."/>
            <person name="Futagami T."/>
            <person name="Toyoda A."/>
            <person name="Takaki Y."/>
            <person name="Nishi S."/>
            <person name="Hori S."/>
            <person name="Arai W."/>
            <person name="Tsubouchi T."/>
            <person name="Morono Y."/>
            <person name="Uchiyama I."/>
            <person name="Ito T."/>
            <person name="Fujiyama A."/>
            <person name="Inagaki F."/>
            <person name="Takami H."/>
        </authorList>
    </citation>
    <scope>NUCLEOTIDE SEQUENCE</scope>
    <source>
        <strain evidence="2">Expedition CK06-06</strain>
    </source>
</reference>
<dbReference type="Pfam" id="PF01008">
    <property type="entry name" value="IF-2B"/>
    <property type="match status" value="1"/>
</dbReference>
<dbReference type="NCBIfam" id="TIGR00524">
    <property type="entry name" value="eIF-2B_rel"/>
    <property type="match status" value="1"/>
</dbReference>
<dbReference type="Gene3D" id="3.40.50.10470">
    <property type="entry name" value="Translation initiation factor eif-2b, domain 2"/>
    <property type="match status" value="1"/>
</dbReference>
<dbReference type="NCBIfam" id="TIGR00512">
    <property type="entry name" value="salvage_mtnA"/>
    <property type="match status" value="1"/>
</dbReference>
<name>X0UZ27_9ZZZZ</name>
<sequence>EALRIHQESAAADRRLGEHGARLIPAGSAVLTHCNTGSLATGGYGTALGVIRTAWEQGRLSQVYASETRPLLQGARLTAWELARDGIPTTLIADGAAGFLMRRRDAIACVIVGADRIAANGDIANKIGTYTLAVLAKEHAIPFYVAAPTSTIDLTTASGDQIPIEERSAEEVTTFAGVAVAPAGIEALNPAFDLTPHDYVSAIISERGVAREPYAESLPQLFQQEGVRHA</sequence>
<dbReference type="PANTHER" id="PTHR43475:SF1">
    <property type="entry name" value="METHYLTHIORIBOSE-1-PHOSPHATE ISOMERASE"/>
    <property type="match status" value="1"/>
</dbReference>
<dbReference type="PANTHER" id="PTHR43475">
    <property type="entry name" value="METHYLTHIORIBOSE-1-PHOSPHATE ISOMERASE"/>
    <property type="match status" value="1"/>
</dbReference>
<dbReference type="InterPro" id="IPR005251">
    <property type="entry name" value="IF-M1Pi"/>
</dbReference>
<keyword evidence="1" id="KW-0413">Isomerase</keyword>
<feature type="non-terminal residue" evidence="2">
    <location>
        <position position="1"/>
    </location>
</feature>
<dbReference type="InterPro" id="IPR042529">
    <property type="entry name" value="IF_2B-like_C"/>
</dbReference>
<evidence type="ECO:0000256" key="1">
    <source>
        <dbReference type="ARBA" id="ARBA00023235"/>
    </source>
</evidence>